<dbReference type="EMBL" id="SLUN01000040">
    <property type="protein sequence ID" value="TCL58820.1"/>
    <property type="molecule type" value="Genomic_DNA"/>
</dbReference>
<dbReference type="Gene3D" id="1.10.260.40">
    <property type="entry name" value="lambda repressor-like DNA-binding domains"/>
    <property type="match status" value="1"/>
</dbReference>
<dbReference type="Pfam" id="PF13560">
    <property type="entry name" value="HTH_31"/>
    <property type="match status" value="1"/>
</dbReference>
<reference evidence="2 3" key="1">
    <citation type="submission" date="2019-03" db="EMBL/GenBank/DDBJ databases">
        <title>Genomic Encyclopedia of Type Strains, Phase IV (KMG-IV): sequencing the most valuable type-strain genomes for metagenomic binning, comparative biology and taxonomic classification.</title>
        <authorList>
            <person name="Goeker M."/>
        </authorList>
    </citation>
    <scope>NUCLEOTIDE SEQUENCE [LARGE SCALE GENOMIC DNA]</scope>
    <source>
        <strain evidence="2 3">LX-B</strain>
    </source>
</reference>
<dbReference type="SUPFAM" id="SSF47413">
    <property type="entry name" value="lambda repressor-like DNA-binding domains"/>
    <property type="match status" value="1"/>
</dbReference>
<gene>
    <name evidence="2" type="ORF">EDC14_104034</name>
</gene>
<dbReference type="Proteomes" id="UP000295008">
    <property type="component" value="Unassembled WGS sequence"/>
</dbReference>
<comment type="caution">
    <text evidence="2">The sequence shown here is derived from an EMBL/GenBank/DDBJ whole genome shotgun (WGS) entry which is preliminary data.</text>
</comment>
<dbReference type="AlphaFoldDB" id="A0A4R1R0J4"/>
<sequence length="177" mass="19981">MHNNFVGLRVQQFREHFKLSRKELHQEIGMSLANISRIEAGKLEPSEAFLNALIVRFAANPDWIKTGQGEMLASPADYLAKGMRLLGAKAVAEAFINLLKDPEFAEAQSYIAVNNMSRENTALPQEVMVYLEHILKIWHEGDQDVKTWLLVQLKRSFPEVGGEEGLNSLGKHPNSHF</sequence>
<protein>
    <submittedName>
        <fullName evidence="2">Helix-turn-helix protein</fullName>
    </submittedName>
</protein>
<evidence type="ECO:0000313" key="2">
    <source>
        <dbReference type="EMBL" id="TCL58820.1"/>
    </source>
</evidence>
<accession>A0A4R1R0J4</accession>
<dbReference type="SMART" id="SM00530">
    <property type="entry name" value="HTH_XRE"/>
    <property type="match status" value="1"/>
</dbReference>
<keyword evidence="3" id="KW-1185">Reference proteome</keyword>
<dbReference type="OrthoDB" id="2735991at2"/>
<evidence type="ECO:0000259" key="1">
    <source>
        <dbReference type="PROSITE" id="PS50943"/>
    </source>
</evidence>
<dbReference type="PROSITE" id="PS50943">
    <property type="entry name" value="HTH_CROC1"/>
    <property type="match status" value="1"/>
</dbReference>
<feature type="domain" description="HTH cro/C1-type" evidence="1">
    <location>
        <begin position="10"/>
        <end position="64"/>
    </location>
</feature>
<organism evidence="2 3">
    <name type="scientific">Hydrogenispora ethanolica</name>
    <dbReference type="NCBI Taxonomy" id="1082276"/>
    <lineage>
        <taxon>Bacteria</taxon>
        <taxon>Bacillati</taxon>
        <taxon>Bacillota</taxon>
        <taxon>Hydrogenispora</taxon>
    </lineage>
</organism>
<proteinExistence type="predicted"/>
<evidence type="ECO:0000313" key="3">
    <source>
        <dbReference type="Proteomes" id="UP000295008"/>
    </source>
</evidence>
<dbReference type="InterPro" id="IPR010982">
    <property type="entry name" value="Lambda_DNA-bd_dom_sf"/>
</dbReference>
<dbReference type="GO" id="GO:0003677">
    <property type="term" value="F:DNA binding"/>
    <property type="evidence" value="ECO:0007669"/>
    <property type="project" value="InterPro"/>
</dbReference>
<dbReference type="RefSeq" id="WP_132016693.1">
    <property type="nucleotide sequence ID" value="NZ_SLUN01000040.1"/>
</dbReference>
<dbReference type="CDD" id="cd00093">
    <property type="entry name" value="HTH_XRE"/>
    <property type="match status" value="1"/>
</dbReference>
<name>A0A4R1R0J4_HYDET</name>
<dbReference type="InterPro" id="IPR001387">
    <property type="entry name" value="Cro/C1-type_HTH"/>
</dbReference>